<feature type="transmembrane region" description="Helical" evidence="4">
    <location>
        <begin position="340"/>
        <end position="361"/>
    </location>
</feature>
<dbReference type="InterPro" id="IPR050375">
    <property type="entry name" value="MFS_TsgA-like"/>
</dbReference>
<feature type="transmembrane region" description="Helical" evidence="4">
    <location>
        <begin position="150"/>
        <end position="171"/>
    </location>
</feature>
<evidence type="ECO:0000256" key="2">
    <source>
        <dbReference type="ARBA" id="ARBA00022475"/>
    </source>
</evidence>
<feature type="transmembrane region" description="Helical" evidence="4">
    <location>
        <begin position="53"/>
        <end position="74"/>
    </location>
</feature>
<dbReference type="RefSeq" id="WP_379810812.1">
    <property type="nucleotide sequence ID" value="NZ_JBHUPC010000012.1"/>
</dbReference>
<keyword evidence="3" id="KW-0175">Coiled coil</keyword>
<feature type="transmembrane region" description="Helical" evidence="4">
    <location>
        <begin position="464"/>
        <end position="482"/>
    </location>
</feature>
<feature type="transmembrane region" description="Helical" evidence="4">
    <location>
        <begin position="488"/>
        <end position="513"/>
    </location>
</feature>
<dbReference type="EMBL" id="JBHUPC010000012">
    <property type="protein sequence ID" value="MFD2891250.1"/>
    <property type="molecule type" value="Genomic_DNA"/>
</dbReference>
<dbReference type="SUPFAM" id="SSF103473">
    <property type="entry name" value="MFS general substrate transporter"/>
    <property type="match status" value="2"/>
</dbReference>
<evidence type="ECO:0000256" key="4">
    <source>
        <dbReference type="SAM" id="Phobius"/>
    </source>
</evidence>
<evidence type="ECO:0000313" key="5">
    <source>
        <dbReference type="EMBL" id="MFD2891250.1"/>
    </source>
</evidence>
<protein>
    <submittedName>
        <fullName evidence="5">MFS transporter</fullName>
    </submittedName>
</protein>
<comment type="subcellular location">
    <subcellularLocation>
        <location evidence="1">Cell inner membrane</location>
        <topology evidence="1">Multi-pass membrane protein</topology>
    </subcellularLocation>
</comment>
<proteinExistence type="predicted"/>
<feature type="coiled-coil region" evidence="3">
    <location>
        <begin position="252"/>
        <end position="305"/>
    </location>
</feature>
<dbReference type="Gene3D" id="1.20.1250.20">
    <property type="entry name" value="MFS general substrate transporter like domains"/>
    <property type="match status" value="2"/>
</dbReference>
<gene>
    <name evidence="5" type="ORF">ACFS5J_04395</name>
</gene>
<feature type="transmembrane region" description="Helical" evidence="4">
    <location>
        <begin position="550"/>
        <end position="572"/>
    </location>
</feature>
<feature type="transmembrane region" description="Helical" evidence="4">
    <location>
        <begin position="413"/>
        <end position="434"/>
    </location>
</feature>
<dbReference type="PANTHER" id="PTHR43702:SF3">
    <property type="entry name" value="PROTEIN TSGA"/>
    <property type="match status" value="1"/>
</dbReference>
<reference evidence="6" key="1">
    <citation type="journal article" date="2019" name="Int. J. Syst. Evol. Microbiol.">
        <title>The Global Catalogue of Microorganisms (GCM) 10K type strain sequencing project: providing services to taxonomists for standard genome sequencing and annotation.</title>
        <authorList>
            <consortium name="The Broad Institute Genomics Platform"/>
            <consortium name="The Broad Institute Genome Sequencing Center for Infectious Disease"/>
            <person name="Wu L."/>
            <person name="Ma J."/>
        </authorList>
    </citation>
    <scope>NUCLEOTIDE SEQUENCE [LARGE SCALE GENOMIC DNA]</scope>
    <source>
        <strain evidence="6">KCTC 22671</strain>
    </source>
</reference>
<comment type="caution">
    <text evidence="5">The sequence shown here is derived from an EMBL/GenBank/DDBJ whole genome shotgun (WGS) entry which is preliminary data.</text>
</comment>
<dbReference type="PANTHER" id="PTHR43702">
    <property type="entry name" value="L-FUCOSE-PROTON SYMPORTER"/>
    <property type="match status" value="1"/>
</dbReference>
<feature type="transmembrane region" description="Helical" evidence="4">
    <location>
        <begin position="230"/>
        <end position="248"/>
    </location>
</feature>
<feature type="transmembrane region" description="Helical" evidence="4">
    <location>
        <begin position="191"/>
        <end position="210"/>
    </location>
</feature>
<organism evidence="5 6">
    <name type="scientific">Flavobacterium chuncheonense</name>
    <dbReference type="NCBI Taxonomy" id="2026653"/>
    <lineage>
        <taxon>Bacteria</taxon>
        <taxon>Pseudomonadati</taxon>
        <taxon>Bacteroidota</taxon>
        <taxon>Flavobacteriia</taxon>
        <taxon>Flavobacteriales</taxon>
        <taxon>Flavobacteriaceae</taxon>
        <taxon>Flavobacterium</taxon>
    </lineage>
</organism>
<evidence type="ECO:0000313" key="6">
    <source>
        <dbReference type="Proteomes" id="UP001597534"/>
    </source>
</evidence>
<evidence type="ECO:0000256" key="3">
    <source>
        <dbReference type="SAM" id="Coils"/>
    </source>
</evidence>
<dbReference type="InterPro" id="IPR036259">
    <property type="entry name" value="MFS_trans_sf"/>
</dbReference>
<feature type="transmembrane region" description="Helical" evidence="4">
    <location>
        <begin position="307"/>
        <end position="328"/>
    </location>
</feature>
<feature type="transmembrane region" description="Helical" evidence="4">
    <location>
        <begin position="111"/>
        <end position="138"/>
    </location>
</feature>
<keyword evidence="2" id="KW-1003">Cell membrane</keyword>
<feature type="transmembrane region" description="Helical" evidence="4">
    <location>
        <begin position="520"/>
        <end position="538"/>
    </location>
</feature>
<keyword evidence="4" id="KW-0812">Transmembrane</keyword>
<accession>A0ABW5YL78</accession>
<feature type="transmembrane region" description="Helical" evidence="4">
    <location>
        <begin position="440"/>
        <end position="457"/>
    </location>
</feature>
<name>A0ABW5YL78_9FLAO</name>
<evidence type="ECO:0000256" key="1">
    <source>
        <dbReference type="ARBA" id="ARBA00004429"/>
    </source>
</evidence>
<keyword evidence="6" id="KW-1185">Reference proteome</keyword>
<keyword evidence="4" id="KW-1133">Transmembrane helix</keyword>
<feature type="transmembrane region" description="Helical" evidence="4">
    <location>
        <begin position="86"/>
        <end position="105"/>
    </location>
</feature>
<dbReference type="Proteomes" id="UP001597534">
    <property type="component" value="Unassembled WGS sequence"/>
</dbReference>
<keyword evidence="4" id="KW-0472">Membrane</keyword>
<sequence>MNTSTPKTNYPALYTLITVFFFWGFIAAGNSIFIPFCKHYFSLDQFQSQLIDFAFYTAYYVGALLLFIFGTLKSSDVVGDWGYKKSIVYGLLFSALGAGAMIIAVEANLYAGMLAGLFIVALGFSLQQTAANPFAILLGDPKTGASRVNLGGGINSFGTMIGPLLVGFALFGSAASITDEQIANLELNKVIYLYVGVGVLFIAAAGLFYFSKKVPAGISKEPMEKADKALRTLVLMTILLGVMFVPVFNSYKSDVAKQIEVLEAEISGQKEQNQTAIATQFEIHSKSFDEKSQELEQLKEGLETERMYWLSGALLVILGGIFFSYVAASKNAEGWGAMQYPQLVLGMLAIFTYVGVEVAIGSNLGELLKLKSFGGLQSSEIAPYISMYWGSLMIGRWAGAISAFNLSREKRMLALVVVPLLAFAVILGVNIISGKDMKPLYYYVVCVVLQIIAFFLTKDKPARTLIVFGCFGVMAMLVGLFSTGTIAIYAFLSGGLACSIMWPSIFSLSILGLGKYTSQGSAFLIMMILGGGIIPPIQGKLSDIIGIHESYIVAVVCFGYLTLFAFLVKGILKKQGIEVDKIESEVSH</sequence>
<feature type="transmembrane region" description="Helical" evidence="4">
    <location>
        <begin position="12"/>
        <end position="33"/>
    </location>
</feature>